<dbReference type="Proteomes" id="UP000618754">
    <property type="component" value="Unassembled WGS sequence"/>
</dbReference>
<feature type="chain" id="PRO_5046579093" evidence="1">
    <location>
        <begin position="27"/>
        <end position="319"/>
    </location>
</feature>
<sequence>MKRQIMKIALVSLMVLGAITAGFSQAKKPTLMVVPSDVWCNTNGYMQVYDDQGTKVKIPDYKRAFQENSDLLAVISKINGMMAERGFPLKNMESVIKTLESERAENAILTSKSGAGVSESPMDKLKKTAKADIIIQLTWDVLKTGPKKSVRFTMQGIDAYSDKEVATAGGTGNPSFSAETAVLLEEAVADKVDNFNVGLQRHFDDLFANGREIIIRIKKFDSWKNDLETEYGGKELNVVIEDWVRANSLKGRFSNSDATENMMLFEQVRIPLYDANGNAIDARGFARGLQKFLAAAPYSIVNKLTAKGLGQAVIVLGEK</sequence>
<accession>A0ABR7X1I2</accession>
<evidence type="ECO:0000256" key="1">
    <source>
        <dbReference type="SAM" id="SignalP"/>
    </source>
</evidence>
<protein>
    <submittedName>
        <fullName evidence="2">Uncharacterized protein</fullName>
    </submittedName>
</protein>
<dbReference type="RefSeq" id="WP_191174328.1">
    <property type="nucleotide sequence ID" value="NZ_JACWMW010000001.1"/>
</dbReference>
<feature type="signal peptide" evidence="1">
    <location>
        <begin position="1"/>
        <end position="26"/>
    </location>
</feature>
<gene>
    <name evidence="2" type="ORF">IDJ75_04130</name>
</gene>
<keyword evidence="1" id="KW-0732">Signal</keyword>
<proteinExistence type="predicted"/>
<name>A0ABR7X1I2_9SPHI</name>
<evidence type="ECO:0000313" key="3">
    <source>
        <dbReference type="Proteomes" id="UP000618754"/>
    </source>
</evidence>
<dbReference type="InterPro" id="IPR046173">
    <property type="entry name" value="DUF6175"/>
</dbReference>
<keyword evidence="3" id="KW-1185">Reference proteome</keyword>
<dbReference type="EMBL" id="JACWMW010000001">
    <property type="protein sequence ID" value="MBD1384456.1"/>
    <property type="molecule type" value="Genomic_DNA"/>
</dbReference>
<reference evidence="2 3" key="1">
    <citation type="submission" date="2020-09" db="EMBL/GenBank/DDBJ databases">
        <title>Novel species of Mucilaginibacter isolated from a glacier on the Tibetan Plateau.</title>
        <authorList>
            <person name="Liu Q."/>
            <person name="Xin Y.-H."/>
        </authorList>
    </citation>
    <scope>NUCLEOTIDE SEQUENCE [LARGE SCALE GENOMIC DNA]</scope>
    <source>
        <strain evidence="2 3">CGMCC 1.13878</strain>
    </source>
</reference>
<evidence type="ECO:0000313" key="2">
    <source>
        <dbReference type="EMBL" id="MBD1384456.1"/>
    </source>
</evidence>
<organism evidence="2 3">
    <name type="scientific">Mucilaginibacter rigui</name>
    <dbReference type="NCBI Taxonomy" id="534635"/>
    <lineage>
        <taxon>Bacteria</taxon>
        <taxon>Pseudomonadati</taxon>
        <taxon>Bacteroidota</taxon>
        <taxon>Sphingobacteriia</taxon>
        <taxon>Sphingobacteriales</taxon>
        <taxon>Sphingobacteriaceae</taxon>
        <taxon>Mucilaginibacter</taxon>
    </lineage>
</organism>
<dbReference type="Pfam" id="PF19672">
    <property type="entry name" value="DUF6175"/>
    <property type="match status" value="1"/>
</dbReference>
<comment type="caution">
    <text evidence="2">The sequence shown here is derived from an EMBL/GenBank/DDBJ whole genome shotgun (WGS) entry which is preliminary data.</text>
</comment>